<feature type="compositionally biased region" description="Low complexity" evidence="8">
    <location>
        <begin position="357"/>
        <end position="379"/>
    </location>
</feature>
<dbReference type="EMBL" id="LJGU01000089">
    <property type="protein sequence ID" value="OEV06038.1"/>
    <property type="molecule type" value="Genomic_DNA"/>
</dbReference>
<evidence type="ECO:0000256" key="2">
    <source>
        <dbReference type="ARBA" id="ARBA00022679"/>
    </source>
</evidence>
<keyword evidence="6 7" id="KW-0067">ATP-binding</keyword>
<evidence type="ECO:0000313" key="11">
    <source>
        <dbReference type="Proteomes" id="UP000176101"/>
    </source>
</evidence>
<keyword evidence="2" id="KW-0808">Transferase</keyword>
<dbReference type="InterPro" id="IPR028081">
    <property type="entry name" value="Leu-bd"/>
</dbReference>
<dbReference type="RefSeq" id="WP_070194597.1">
    <property type="nucleotide sequence ID" value="NZ_LJGU01000089.1"/>
</dbReference>
<dbReference type="InterPro" id="IPR008271">
    <property type="entry name" value="Ser/Thr_kinase_AS"/>
</dbReference>
<dbReference type="Gene3D" id="1.10.510.10">
    <property type="entry name" value="Transferase(Phosphotransferase) domain 1"/>
    <property type="match status" value="1"/>
</dbReference>
<evidence type="ECO:0000256" key="1">
    <source>
        <dbReference type="ARBA" id="ARBA00010062"/>
    </source>
</evidence>
<keyword evidence="5" id="KW-0418">Kinase</keyword>
<dbReference type="SUPFAM" id="SSF56112">
    <property type="entry name" value="Protein kinase-like (PK-like)"/>
    <property type="match status" value="1"/>
</dbReference>
<gene>
    <name evidence="10" type="ORF">AN216_00775</name>
</gene>
<feature type="domain" description="Protein kinase" evidence="9">
    <location>
        <begin position="16"/>
        <end position="270"/>
    </location>
</feature>
<dbReference type="Proteomes" id="UP000176101">
    <property type="component" value="Unassembled WGS sequence"/>
</dbReference>
<evidence type="ECO:0000259" key="9">
    <source>
        <dbReference type="PROSITE" id="PS50011"/>
    </source>
</evidence>
<dbReference type="GO" id="GO:0004674">
    <property type="term" value="F:protein serine/threonine kinase activity"/>
    <property type="evidence" value="ECO:0007669"/>
    <property type="project" value="TreeGrafter"/>
</dbReference>
<dbReference type="InterPro" id="IPR028082">
    <property type="entry name" value="Peripla_BP_I"/>
</dbReference>
<dbReference type="PANTHER" id="PTHR43289:SF34">
    <property type="entry name" value="SERINE_THREONINE-PROTEIN KINASE YBDM-RELATED"/>
    <property type="match status" value="1"/>
</dbReference>
<evidence type="ECO:0000256" key="3">
    <source>
        <dbReference type="ARBA" id="ARBA00022729"/>
    </source>
</evidence>
<dbReference type="AlphaFoldDB" id="A0A1E7KQ36"/>
<feature type="region of interest" description="Disordered" evidence="8">
    <location>
        <begin position="716"/>
        <end position="752"/>
    </location>
</feature>
<evidence type="ECO:0000313" key="10">
    <source>
        <dbReference type="EMBL" id="OEV06038.1"/>
    </source>
</evidence>
<proteinExistence type="inferred from homology"/>
<dbReference type="STRING" id="1075402.AN216_00775"/>
<keyword evidence="4 7" id="KW-0547">Nucleotide-binding</keyword>
<dbReference type="InterPro" id="IPR011009">
    <property type="entry name" value="Kinase-like_dom_sf"/>
</dbReference>
<feature type="region of interest" description="Disordered" evidence="8">
    <location>
        <begin position="268"/>
        <end position="306"/>
    </location>
</feature>
<dbReference type="CDD" id="cd14014">
    <property type="entry name" value="STKc_PknB_like"/>
    <property type="match status" value="1"/>
</dbReference>
<reference evidence="10 11" key="1">
    <citation type="journal article" date="2016" name="Front. Microbiol.">
        <title>Comparative Genomics Analysis of Streptomyces Species Reveals Their Adaptation to the Marine Environment and Their Diversity at the Genomic Level.</title>
        <authorList>
            <person name="Tian X."/>
            <person name="Zhang Z."/>
            <person name="Yang T."/>
            <person name="Chen M."/>
            <person name="Li J."/>
            <person name="Chen F."/>
            <person name="Yang J."/>
            <person name="Li W."/>
            <person name="Zhang B."/>
            <person name="Zhang Z."/>
            <person name="Wu J."/>
            <person name="Zhang C."/>
            <person name="Long L."/>
            <person name="Xiao J."/>
        </authorList>
    </citation>
    <scope>NUCLEOTIDE SEQUENCE [LARGE SCALE GENOMIC DNA]</scope>
    <source>
        <strain evidence="10 11">SCSIO 02100</strain>
    </source>
</reference>
<dbReference type="PROSITE" id="PS50011">
    <property type="entry name" value="PROTEIN_KINASE_DOM"/>
    <property type="match status" value="1"/>
</dbReference>
<protein>
    <recommendedName>
        <fullName evidence="9">Protein kinase domain-containing protein</fullName>
    </recommendedName>
</protein>
<dbReference type="Pfam" id="PF13458">
    <property type="entry name" value="Peripla_BP_6"/>
    <property type="match status" value="1"/>
</dbReference>
<dbReference type="PROSITE" id="PS00107">
    <property type="entry name" value="PROTEIN_KINASE_ATP"/>
    <property type="match status" value="1"/>
</dbReference>
<dbReference type="Gene3D" id="3.40.50.2300">
    <property type="match status" value="2"/>
</dbReference>
<evidence type="ECO:0000256" key="4">
    <source>
        <dbReference type="ARBA" id="ARBA00022741"/>
    </source>
</evidence>
<keyword evidence="11" id="KW-1185">Reference proteome</keyword>
<dbReference type="InterPro" id="IPR017441">
    <property type="entry name" value="Protein_kinase_ATP_BS"/>
</dbReference>
<name>A0A1E7KQ36_9ACTN</name>
<evidence type="ECO:0000256" key="5">
    <source>
        <dbReference type="ARBA" id="ARBA00022777"/>
    </source>
</evidence>
<dbReference type="PROSITE" id="PS00108">
    <property type="entry name" value="PROTEIN_KINASE_ST"/>
    <property type="match status" value="1"/>
</dbReference>
<evidence type="ECO:0000256" key="8">
    <source>
        <dbReference type="SAM" id="MobiDB-lite"/>
    </source>
</evidence>
<dbReference type="GO" id="GO:0005524">
    <property type="term" value="F:ATP binding"/>
    <property type="evidence" value="ECO:0007669"/>
    <property type="project" value="UniProtKB-UniRule"/>
</dbReference>
<feature type="binding site" evidence="7">
    <location>
        <position position="44"/>
    </location>
    <ligand>
        <name>ATP</name>
        <dbReference type="ChEBI" id="CHEBI:30616"/>
    </ligand>
</feature>
<dbReference type="PANTHER" id="PTHR43289">
    <property type="entry name" value="MITOGEN-ACTIVATED PROTEIN KINASE KINASE KINASE 20-RELATED"/>
    <property type="match status" value="1"/>
</dbReference>
<dbReference type="PATRIC" id="fig|1075402.3.peg.157"/>
<sequence>MTEPLRPSDPARLGEYRLLGRLGAGGMGVVYLGRTTEGALAALKVIHAEHTDDPDFRARFRREVDLARRVSSPWAVPVTAAAPDAAEPWLATAFVPGPSLADAVGRHGPLPVHSVRALAGMLAGALEAVHAAGLAHRDVKPANVLLALDGPRLIDFGIARATDETALTAPERVIGTPGYLSPEQALARGGQVGAASDVFSLGCLLAYALLGRPPFGTGTSPVLLFRTVHEEPDLDGLPDDSADLRRLLLSCLAKDPADRPAAERIRAELVGASDGDTALDGDTTPEGDTAAEVGAAPEGDAPEGDAADWLPEAIVRSIADHADELLALPDIEPTAAGHSARARELANEETAAPPPTGDGDQASAGDDQAPTEHGTGPARPTRRRLLALSGGALLAAGAGAGAWTVLRDGSGTGGEPRWAIGVQADLSGEGKAVGRAQERGARLAVEQYNAGEDRPFELALRTADDGGDPERAPGAARRLTEDTGVLAALGPSSEATALAVADTYDEAWLAMLPVSAGGIALGAKGSRSVVLCRPDNATLSAPLAAHLINQAARNGEKGLPGLLQDRTAETYAWECATITSQNLRSARMPAYPRVVPADLKDLEPVVTDMLGAGIDSLVYAGEAAGAVRVARALAAAGFEGPRLGPPALTEPRFRERAGEAAEGWLVTASFVDVAETPKAADFRTAFRERFGVAAPPYAAEAYDAAKLVLREIKNAAKPGGAKDGSPRETPSEESQDGQPRPPKRGELVKRLRKSTYEGVTKKYVFDPETGSFQGTGGVFLYEVTEGSLRFRGDAPTVG</sequence>
<accession>A0A1E7KQ36</accession>
<organism evidence="10 11">
    <name type="scientific">Streptomyces oceani</name>
    <dbReference type="NCBI Taxonomy" id="1075402"/>
    <lineage>
        <taxon>Bacteria</taxon>
        <taxon>Bacillati</taxon>
        <taxon>Actinomycetota</taxon>
        <taxon>Actinomycetes</taxon>
        <taxon>Kitasatosporales</taxon>
        <taxon>Streptomycetaceae</taxon>
        <taxon>Streptomyces</taxon>
    </lineage>
</organism>
<comment type="caution">
    <text evidence="10">The sequence shown here is derived from an EMBL/GenBank/DDBJ whole genome shotgun (WGS) entry which is preliminary data.</text>
</comment>
<dbReference type="SUPFAM" id="SSF53822">
    <property type="entry name" value="Periplasmic binding protein-like I"/>
    <property type="match status" value="1"/>
</dbReference>
<dbReference type="Gene3D" id="3.30.200.20">
    <property type="entry name" value="Phosphorylase Kinase, domain 1"/>
    <property type="match status" value="1"/>
</dbReference>
<comment type="similarity">
    <text evidence="1">Belongs to the leucine-binding protein family.</text>
</comment>
<dbReference type="Pfam" id="PF00069">
    <property type="entry name" value="Pkinase"/>
    <property type="match status" value="1"/>
</dbReference>
<evidence type="ECO:0000256" key="6">
    <source>
        <dbReference type="ARBA" id="ARBA00022840"/>
    </source>
</evidence>
<evidence type="ECO:0000256" key="7">
    <source>
        <dbReference type="PROSITE-ProRule" id="PRU10141"/>
    </source>
</evidence>
<keyword evidence="3" id="KW-0732">Signal</keyword>
<dbReference type="SMART" id="SM00220">
    <property type="entry name" value="S_TKc"/>
    <property type="match status" value="1"/>
</dbReference>
<feature type="region of interest" description="Disordered" evidence="8">
    <location>
        <begin position="336"/>
        <end position="380"/>
    </location>
</feature>
<dbReference type="InterPro" id="IPR000719">
    <property type="entry name" value="Prot_kinase_dom"/>
</dbReference>